<evidence type="ECO:0008006" key="18">
    <source>
        <dbReference type="Google" id="ProtNLM"/>
    </source>
</evidence>
<keyword evidence="8" id="KW-0256">Endoplasmic reticulum</keyword>
<comment type="subcellular location">
    <subcellularLocation>
        <location evidence="4">Endoplasmic reticulum membrane</location>
        <topology evidence="4">Peripheral membrane protein</topology>
    </subcellularLocation>
    <subcellularLocation>
        <location evidence="3">Microsome membrane</location>
        <topology evidence="3">Peripheral membrane protein</topology>
    </subcellularLocation>
</comment>
<dbReference type="Gene3D" id="1.10.630.10">
    <property type="entry name" value="Cytochrome P450"/>
    <property type="match status" value="1"/>
</dbReference>
<accession>A0AAW1U3C2</accession>
<evidence type="ECO:0000256" key="4">
    <source>
        <dbReference type="ARBA" id="ARBA00004406"/>
    </source>
</evidence>
<evidence type="ECO:0000256" key="3">
    <source>
        <dbReference type="ARBA" id="ARBA00004174"/>
    </source>
</evidence>
<dbReference type="GO" id="GO:0005506">
    <property type="term" value="F:iron ion binding"/>
    <property type="evidence" value="ECO:0007669"/>
    <property type="project" value="InterPro"/>
</dbReference>
<evidence type="ECO:0000256" key="13">
    <source>
        <dbReference type="ARBA" id="ARBA00023136"/>
    </source>
</evidence>
<comment type="similarity">
    <text evidence="5 15">Belongs to the cytochrome P450 family.</text>
</comment>
<reference evidence="16 17" key="1">
    <citation type="submission" date="2023-03" db="EMBL/GenBank/DDBJ databases">
        <title>Genome insight into feeding habits of ladybird beetles.</title>
        <authorList>
            <person name="Li H.-S."/>
            <person name="Huang Y.-H."/>
            <person name="Pang H."/>
        </authorList>
    </citation>
    <scope>NUCLEOTIDE SEQUENCE [LARGE SCALE GENOMIC DNA]</scope>
    <source>
        <strain evidence="16">SYSU_2023b</strain>
        <tissue evidence="16">Whole body</tissue>
    </source>
</reference>
<evidence type="ECO:0000256" key="2">
    <source>
        <dbReference type="ARBA" id="ARBA00003690"/>
    </source>
</evidence>
<dbReference type="Pfam" id="PF00067">
    <property type="entry name" value="p450"/>
    <property type="match status" value="1"/>
</dbReference>
<dbReference type="InterPro" id="IPR017972">
    <property type="entry name" value="Cyt_P450_CS"/>
</dbReference>
<evidence type="ECO:0000313" key="16">
    <source>
        <dbReference type="EMBL" id="KAK9875046.1"/>
    </source>
</evidence>
<evidence type="ECO:0000313" key="17">
    <source>
        <dbReference type="Proteomes" id="UP001431783"/>
    </source>
</evidence>
<proteinExistence type="inferred from homology"/>
<evidence type="ECO:0000256" key="1">
    <source>
        <dbReference type="ARBA" id="ARBA00001971"/>
    </source>
</evidence>
<comment type="cofactor">
    <cofactor evidence="1 14">
        <name>heme</name>
        <dbReference type="ChEBI" id="CHEBI:30413"/>
    </cofactor>
</comment>
<dbReference type="GO" id="GO:0004497">
    <property type="term" value="F:monooxygenase activity"/>
    <property type="evidence" value="ECO:0007669"/>
    <property type="project" value="UniProtKB-KW"/>
</dbReference>
<evidence type="ECO:0000256" key="7">
    <source>
        <dbReference type="ARBA" id="ARBA00022723"/>
    </source>
</evidence>
<organism evidence="16 17">
    <name type="scientific">Henosepilachna vigintioctopunctata</name>
    <dbReference type="NCBI Taxonomy" id="420089"/>
    <lineage>
        <taxon>Eukaryota</taxon>
        <taxon>Metazoa</taxon>
        <taxon>Ecdysozoa</taxon>
        <taxon>Arthropoda</taxon>
        <taxon>Hexapoda</taxon>
        <taxon>Insecta</taxon>
        <taxon>Pterygota</taxon>
        <taxon>Neoptera</taxon>
        <taxon>Endopterygota</taxon>
        <taxon>Coleoptera</taxon>
        <taxon>Polyphaga</taxon>
        <taxon>Cucujiformia</taxon>
        <taxon>Coccinelloidea</taxon>
        <taxon>Coccinellidae</taxon>
        <taxon>Epilachninae</taxon>
        <taxon>Epilachnini</taxon>
        <taxon>Henosepilachna</taxon>
    </lineage>
</organism>
<dbReference type="InterPro" id="IPR050196">
    <property type="entry name" value="Cytochrome_P450_Monoox"/>
</dbReference>
<dbReference type="GO" id="GO:0016705">
    <property type="term" value="F:oxidoreductase activity, acting on paired donors, with incorporation or reduction of molecular oxygen"/>
    <property type="evidence" value="ECO:0007669"/>
    <property type="project" value="InterPro"/>
</dbReference>
<evidence type="ECO:0000256" key="14">
    <source>
        <dbReference type="PIRSR" id="PIRSR602401-1"/>
    </source>
</evidence>
<comment type="caution">
    <text evidence="16">The sequence shown here is derived from an EMBL/GenBank/DDBJ whole genome shotgun (WGS) entry which is preliminary data.</text>
</comment>
<dbReference type="Proteomes" id="UP001431783">
    <property type="component" value="Unassembled WGS sequence"/>
</dbReference>
<dbReference type="InterPro" id="IPR002401">
    <property type="entry name" value="Cyt_P450_E_grp-I"/>
</dbReference>
<dbReference type="PRINTS" id="PR00385">
    <property type="entry name" value="P450"/>
</dbReference>
<dbReference type="PRINTS" id="PR00463">
    <property type="entry name" value="EP450I"/>
</dbReference>
<sequence>MILAACLIAIFSTFILKWFISWKKHEGVTKVLLDIPRAGGIPIAGNIGDFFCSEVEQWKRSRERARKYYPIYRIQVFGSNIVCLLHPDDIQIILGDLKQTSKGEIHDFLRSLAGNGLVNSEGDIWHKRRKWITKSFHFSVLRNYVEIFNNGVKRCVNRLKKEVNLPTDVLMHSKNLMLRIVNESIVGEPTNVEDEELEQYVGGVQTILKILHYNSTRPYMSWLYRSVSMKDEVETALKNISNFVTKVLAGKDLTKPVEDVEQRWKLLDLLLGAPNLFQGQEIKDEVNTFLLGGHDGTSTALSYALMAMANYTKYQEDIYQEMKTNTVDMENPTYEELKSMEFLDRFLKECLRLYPPAPYIVRQLNSDVVTKTGYTLPTGTLLLIQIFDVQRNADVFPEPDSFNPDRFLADNVRDRHPFGYIPFSAGPRNCIAQKYSMLKLKACVCGILKYFKLEPISLVREMVFVPDSILKTEKDIKVKFVLRNP</sequence>
<evidence type="ECO:0000256" key="6">
    <source>
        <dbReference type="ARBA" id="ARBA00022617"/>
    </source>
</evidence>
<evidence type="ECO:0000256" key="9">
    <source>
        <dbReference type="ARBA" id="ARBA00022848"/>
    </source>
</evidence>
<keyword evidence="9" id="KW-0492">Microsome</keyword>
<gene>
    <name evidence="16" type="ORF">WA026_005849</name>
</gene>
<protein>
    <recommendedName>
        <fullName evidence="18">Cytochrome P450</fullName>
    </recommendedName>
</protein>
<keyword evidence="11 14" id="KW-0408">Iron</keyword>
<evidence type="ECO:0000256" key="15">
    <source>
        <dbReference type="RuleBase" id="RU000461"/>
    </source>
</evidence>
<dbReference type="InterPro" id="IPR001128">
    <property type="entry name" value="Cyt_P450"/>
</dbReference>
<dbReference type="PANTHER" id="PTHR24291">
    <property type="entry name" value="CYTOCHROME P450 FAMILY 4"/>
    <property type="match status" value="1"/>
</dbReference>
<dbReference type="SUPFAM" id="SSF48264">
    <property type="entry name" value="Cytochrome P450"/>
    <property type="match status" value="1"/>
</dbReference>
<evidence type="ECO:0000256" key="5">
    <source>
        <dbReference type="ARBA" id="ARBA00010617"/>
    </source>
</evidence>
<evidence type="ECO:0000256" key="10">
    <source>
        <dbReference type="ARBA" id="ARBA00023002"/>
    </source>
</evidence>
<evidence type="ECO:0000256" key="8">
    <source>
        <dbReference type="ARBA" id="ARBA00022824"/>
    </source>
</evidence>
<dbReference type="GO" id="GO:0020037">
    <property type="term" value="F:heme binding"/>
    <property type="evidence" value="ECO:0007669"/>
    <property type="project" value="InterPro"/>
</dbReference>
<dbReference type="PROSITE" id="PS00086">
    <property type="entry name" value="CYTOCHROME_P450"/>
    <property type="match status" value="1"/>
</dbReference>
<comment type="function">
    <text evidence="2">May be involved in the metabolism of insect hormones and in the breakdown of synthetic insecticides.</text>
</comment>
<dbReference type="GO" id="GO:0005789">
    <property type="term" value="C:endoplasmic reticulum membrane"/>
    <property type="evidence" value="ECO:0007669"/>
    <property type="project" value="UniProtKB-SubCell"/>
</dbReference>
<name>A0AAW1U3C2_9CUCU</name>
<evidence type="ECO:0000256" key="11">
    <source>
        <dbReference type="ARBA" id="ARBA00023004"/>
    </source>
</evidence>
<keyword evidence="7 14" id="KW-0479">Metal-binding</keyword>
<dbReference type="PANTHER" id="PTHR24291:SF189">
    <property type="entry name" value="CYTOCHROME P450 4C3-RELATED"/>
    <property type="match status" value="1"/>
</dbReference>
<keyword evidence="17" id="KW-1185">Reference proteome</keyword>
<evidence type="ECO:0000256" key="12">
    <source>
        <dbReference type="ARBA" id="ARBA00023033"/>
    </source>
</evidence>
<keyword evidence="6 14" id="KW-0349">Heme</keyword>
<keyword evidence="13" id="KW-0472">Membrane</keyword>
<keyword evidence="10 15" id="KW-0560">Oxidoreductase</keyword>
<dbReference type="AlphaFoldDB" id="A0AAW1U3C2"/>
<keyword evidence="12 15" id="KW-0503">Monooxygenase</keyword>
<dbReference type="InterPro" id="IPR036396">
    <property type="entry name" value="Cyt_P450_sf"/>
</dbReference>
<feature type="binding site" description="axial binding residue" evidence="14">
    <location>
        <position position="430"/>
    </location>
    <ligand>
        <name>heme</name>
        <dbReference type="ChEBI" id="CHEBI:30413"/>
    </ligand>
    <ligandPart>
        <name>Fe</name>
        <dbReference type="ChEBI" id="CHEBI:18248"/>
    </ligandPart>
</feature>
<dbReference type="EMBL" id="JARQZJ010000032">
    <property type="protein sequence ID" value="KAK9875046.1"/>
    <property type="molecule type" value="Genomic_DNA"/>
</dbReference>